<sequence>GGGGGNLSSIFAVFWLLGADLAIPYLKMHCVWPKVPPQSYLLGAGEIAWTKKISGGGRIHLLRNQLSAESLPGNETVLFPVVDVTQIC</sequence>
<name>A0AB34WXY0_9ACTO</name>
<dbReference type="Proteomes" id="UP000070572">
    <property type="component" value="Unassembled WGS sequence"/>
</dbReference>
<accession>A0AB34WXY0</accession>
<organism evidence="1 2">
    <name type="scientific">Varibaculum cambriense</name>
    <dbReference type="NCBI Taxonomy" id="184870"/>
    <lineage>
        <taxon>Bacteria</taxon>
        <taxon>Bacillati</taxon>
        <taxon>Actinomycetota</taxon>
        <taxon>Actinomycetes</taxon>
        <taxon>Actinomycetales</taxon>
        <taxon>Actinomycetaceae</taxon>
        <taxon>Varibaculum</taxon>
    </lineage>
</organism>
<reference evidence="1 2" key="1">
    <citation type="submission" date="2016-01" db="EMBL/GenBank/DDBJ databases">
        <authorList>
            <person name="Mitreva M."/>
            <person name="Pepin K.H."/>
            <person name="Mihindukulasuriya K.A."/>
            <person name="Fulton R."/>
            <person name="Fronick C."/>
            <person name="O'Laughlin M."/>
            <person name="Miner T."/>
            <person name="Herter B."/>
            <person name="Rosa B.A."/>
            <person name="Cordes M."/>
            <person name="Tomlinson C."/>
            <person name="Wollam A."/>
            <person name="Palsikar V.B."/>
            <person name="Mardis E.R."/>
            <person name="Wilson R.K."/>
        </authorList>
    </citation>
    <scope>NUCLEOTIDE SEQUENCE [LARGE SCALE GENOMIC DNA]</scope>
    <source>
        <strain evidence="1 2">DNF00696</strain>
    </source>
</reference>
<gene>
    <name evidence="1" type="ORF">HMPREF1862_01673</name>
</gene>
<protein>
    <submittedName>
        <fullName evidence="1">Uncharacterized protein</fullName>
    </submittedName>
</protein>
<evidence type="ECO:0000313" key="2">
    <source>
        <dbReference type="Proteomes" id="UP000070572"/>
    </source>
</evidence>
<feature type="non-terminal residue" evidence="1">
    <location>
        <position position="1"/>
    </location>
</feature>
<dbReference type="AlphaFoldDB" id="A0AB34WXY0"/>
<evidence type="ECO:0000313" key="1">
    <source>
        <dbReference type="EMBL" id="KXB79754.1"/>
    </source>
</evidence>
<comment type="caution">
    <text evidence="1">The sequence shown here is derived from an EMBL/GenBank/DDBJ whole genome shotgun (WGS) entry which is preliminary data.</text>
</comment>
<dbReference type="EMBL" id="LSDN01000022">
    <property type="protein sequence ID" value="KXB79754.1"/>
    <property type="molecule type" value="Genomic_DNA"/>
</dbReference>
<proteinExistence type="predicted"/>